<feature type="transmembrane region" description="Helical" evidence="1">
    <location>
        <begin position="63"/>
        <end position="85"/>
    </location>
</feature>
<keyword evidence="1" id="KW-0812">Transmembrane</keyword>
<name>A0AAN8CUU0_CHAGU</name>
<keyword evidence="3" id="KW-1185">Reference proteome</keyword>
<keyword evidence="1" id="KW-0472">Membrane</keyword>
<evidence type="ECO:0000313" key="2">
    <source>
        <dbReference type="EMBL" id="KAK5910857.1"/>
    </source>
</evidence>
<gene>
    <name evidence="2" type="ORF">CgunFtcFv8_005083</name>
</gene>
<sequence length="118" mass="12730">MAPSTDCQARGASSDVETLIRDIWAGGGKEMLWAKYGPYKVYSENLLVLALGKEMEGEIVNAYLSWIGAKAGVLICYSYLMTSLWQGTHKGGLRKIAVKITRPKRQDSTSCGVAAGAV</sequence>
<reference evidence="2 3" key="1">
    <citation type="journal article" date="2023" name="Mol. Biol. Evol.">
        <title>Genomics of Secondarily Temperate Adaptation in the Only Non-Antarctic Icefish.</title>
        <authorList>
            <person name="Rivera-Colon A.G."/>
            <person name="Rayamajhi N."/>
            <person name="Minhas B.F."/>
            <person name="Madrigal G."/>
            <person name="Bilyk K.T."/>
            <person name="Yoon V."/>
            <person name="Hune M."/>
            <person name="Gregory S."/>
            <person name="Cheng C.H.C."/>
            <person name="Catchen J.M."/>
        </authorList>
    </citation>
    <scope>NUCLEOTIDE SEQUENCE [LARGE SCALE GENOMIC DNA]</scope>
    <source>
        <tissue evidence="2">White muscle</tissue>
    </source>
</reference>
<keyword evidence="1" id="KW-1133">Transmembrane helix</keyword>
<dbReference type="AlphaFoldDB" id="A0AAN8CUU0"/>
<dbReference type="Proteomes" id="UP001331515">
    <property type="component" value="Unassembled WGS sequence"/>
</dbReference>
<proteinExistence type="predicted"/>
<accession>A0AAN8CUU0</accession>
<organism evidence="2 3">
    <name type="scientific">Champsocephalus gunnari</name>
    <name type="common">Mackerel icefish</name>
    <dbReference type="NCBI Taxonomy" id="52237"/>
    <lineage>
        <taxon>Eukaryota</taxon>
        <taxon>Metazoa</taxon>
        <taxon>Chordata</taxon>
        <taxon>Craniata</taxon>
        <taxon>Vertebrata</taxon>
        <taxon>Euteleostomi</taxon>
        <taxon>Actinopterygii</taxon>
        <taxon>Neopterygii</taxon>
        <taxon>Teleostei</taxon>
        <taxon>Neoteleostei</taxon>
        <taxon>Acanthomorphata</taxon>
        <taxon>Eupercaria</taxon>
        <taxon>Perciformes</taxon>
        <taxon>Notothenioidei</taxon>
        <taxon>Channichthyidae</taxon>
        <taxon>Champsocephalus</taxon>
    </lineage>
</organism>
<evidence type="ECO:0000256" key="1">
    <source>
        <dbReference type="SAM" id="Phobius"/>
    </source>
</evidence>
<evidence type="ECO:0000313" key="3">
    <source>
        <dbReference type="Proteomes" id="UP001331515"/>
    </source>
</evidence>
<dbReference type="EMBL" id="JAURVH010001528">
    <property type="protein sequence ID" value="KAK5910857.1"/>
    <property type="molecule type" value="Genomic_DNA"/>
</dbReference>
<protein>
    <submittedName>
        <fullName evidence="2">Uncharacterized protein</fullName>
    </submittedName>
</protein>
<comment type="caution">
    <text evidence="2">The sequence shown here is derived from an EMBL/GenBank/DDBJ whole genome shotgun (WGS) entry which is preliminary data.</text>
</comment>